<dbReference type="Proteomes" id="UP000567179">
    <property type="component" value="Unassembled WGS sequence"/>
</dbReference>
<dbReference type="AlphaFoldDB" id="A0A8H5F568"/>
<protein>
    <submittedName>
        <fullName evidence="2">Uncharacterized protein</fullName>
    </submittedName>
</protein>
<evidence type="ECO:0000313" key="2">
    <source>
        <dbReference type="EMBL" id="KAF5324071.1"/>
    </source>
</evidence>
<evidence type="ECO:0000313" key="3">
    <source>
        <dbReference type="Proteomes" id="UP000567179"/>
    </source>
</evidence>
<evidence type="ECO:0000256" key="1">
    <source>
        <dbReference type="SAM" id="MobiDB-lite"/>
    </source>
</evidence>
<comment type="caution">
    <text evidence="2">The sequence shown here is derived from an EMBL/GenBank/DDBJ whole genome shotgun (WGS) entry which is preliminary data.</text>
</comment>
<feature type="region of interest" description="Disordered" evidence="1">
    <location>
        <begin position="40"/>
        <end position="67"/>
    </location>
</feature>
<sequence length="67" mass="6725">MPAVCPPAMLTSAGLLIFSPRPTPHAAAPLATPAATNRARAAPSASAVPSSTAARPYKLVESVRNSS</sequence>
<name>A0A8H5F568_9AGAR</name>
<organism evidence="2 3">
    <name type="scientific">Psilocybe cf. subviscida</name>
    <dbReference type="NCBI Taxonomy" id="2480587"/>
    <lineage>
        <taxon>Eukaryota</taxon>
        <taxon>Fungi</taxon>
        <taxon>Dikarya</taxon>
        <taxon>Basidiomycota</taxon>
        <taxon>Agaricomycotina</taxon>
        <taxon>Agaricomycetes</taxon>
        <taxon>Agaricomycetidae</taxon>
        <taxon>Agaricales</taxon>
        <taxon>Agaricineae</taxon>
        <taxon>Strophariaceae</taxon>
        <taxon>Psilocybe</taxon>
    </lineage>
</organism>
<keyword evidence="3" id="KW-1185">Reference proteome</keyword>
<dbReference type="EMBL" id="JAACJJ010000016">
    <property type="protein sequence ID" value="KAF5324071.1"/>
    <property type="molecule type" value="Genomic_DNA"/>
</dbReference>
<reference evidence="2 3" key="1">
    <citation type="journal article" date="2020" name="ISME J.">
        <title>Uncovering the hidden diversity of litter-decomposition mechanisms in mushroom-forming fungi.</title>
        <authorList>
            <person name="Floudas D."/>
            <person name="Bentzer J."/>
            <person name="Ahren D."/>
            <person name="Johansson T."/>
            <person name="Persson P."/>
            <person name="Tunlid A."/>
        </authorList>
    </citation>
    <scope>NUCLEOTIDE SEQUENCE [LARGE SCALE GENOMIC DNA]</scope>
    <source>
        <strain evidence="2 3">CBS 101986</strain>
    </source>
</reference>
<feature type="compositionally biased region" description="Low complexity" evidence="1">
    <location>
        <begin position="40"/>
        <end position="56"/>
    </location>
</feature>
<proteinExistence type="predicted"/>
<accession>A0A8H5F568</accession>
<gene>
    <name evidence="2" type="ORF">D9619_011246</name>
</gene>